<dbReference type="STRING" id="62708.A0A420IS61"/>
<dbReference type="Proteomes" id="UP000283383">
    <property type="component" value="Unassembled WGS sequence"/>
</dbReference>
<gene>
    <name evidence="1" type="ORF">GcM3_072021</name>
</gene>
<reference evidence="1 2" key="1">
    <citation type="journal article" date="2018" name="BMC Genomics">
        <title>Comparative genome analyses reveal sequence features reflecting distinct modes of host-adaptation between dicot and monocot powdery mildew.</title>
        <authorList>
            <person name="Wu Y."/>
            <person name="Ma X."/>
            <person name="Pan Z."/>
            <person name="Kale S.D."/>
            <person name="Song Y."/>
            <person name="King H."/>
            <person name="Zhang Q."/>
            <person name="Presley C."/>
            <person name="Deng X."/>
            <person name="Wei C.I."/>
            <person name="Xiao S."/>
        </authorList>
    </citation>
    <scope>NUCLEOTIDE SEQUENCE [LARGE SCALE GENOMIC DNA]</scope>
    <source>
        <strain evidence="1">UMSG3</strain>
    </source>
</reference>
<evidence type="ECO:0000313" key="2">
    <source>
        <dbReference type="Proteomes" id="UP000283383"/>
    </source>
</evidence>
<name>A0A420IS61_9PEZI</name>
<accession>A0A420IS61</accession>
<keyword evidence="2" id="KW-1185">Reference proteome</keyword>
<evidence type="ECO:0000313" key="1">
    <source>
        <dbReference type="EMBL" id="RKF77360.1"/>
    </source>
</evidence>
<organism evidence="1 2">
    <name type="scientific">Golovinomyces cichoracearum</name>
    <dbReference type="NCBI Taxonomy" id="62708"/>
    <lineage>
        <taxon>Eukaryota</taxon>
        <taxon>Fungi</taxon>
        <taxon>Dikarya</taxon>
        <taxon>Ascomycota</taxon>
        <taxon>Pezizomycotina</taxon>
        <taxon>Leotiomycetes</taxon>
        <taxon>Erysiphales</taxon>
        <taxon>Erysiphaceae</taxon>
        <taxon>Golovinomyces</taxon>
    </lineage>
</organism>
<proteinExistence type="predicted"/>
<dbReference type="EMBL" id="MCBQ01007265">
    <property type="protein sequence ID" value="RKF77360.1"/>
    <property type="molecule type" value="Genomic_DNA"/>
</dbReference>
<protein>
    <submittedName>
        <fullName evidence="1">Putative guanyl-specific ribonuclease f1</fullName>
    </submittedName>
</protein>
<comment type="caution">
    <text evidence="1">The sequence shown here is derived from an EMBL/GenBank/DDBJ whole genome shotgun (WGS) entry which is preliminary data.</text>
</comment>
<dbReference type="AlphaFoldDB" id="A0A420IS61"/>
<sequence>MSVYAVKSVLTNSISTHVAMRYHLVLPVMLNASLLQVVPVATTLMAREAAPGYMCGNEYISDLEVKVAFIYAAHKLDGRPTPSHYYNPEFSRRRHRMYPILTHEISEAAKGFHKSYYVIYEQIDRPITVIAVTLGNEHIQCSRTNDSPRTQTSSDSSLSISHINDAIIGYKCGPEFIGNKQIEEKLDLAQRTIRDGVGYYNPFPGTILGSIGRHLMWPLVNTPHHSSTGETSEPITCFLITSESGSFVLVSYRFLHGDYKQCDAITDKSDAPISTLQTTNRKTKKMGYLCGVFFDDDYISQCIETAKNRKNYYAVFPQLQIWGGEMGDVLLWPLYASKDPNPIAKRSRYYLIMDTKFQTIGVARRFGQSDYRECERRGIDWNQKPENSDFTCLDQNVPISEANKMAEAACDEIPKHNTYPKAYEGPDFDVSGPYLITQPSSKRKLIIMDSIQAVITYDCKLAGVVYSTYGFYAKCGRKDGSTPGGVSLKTIRQHEKDYNLRGNRKFH</sequence>